<accession>A0A830C1P3</accession>
<evidence type="ECO:0000256" key="4">
    <source>
        <dbReference type="ARBA" id="ARBA00012139"/>
    </source>
</evidence>
<sequence>MFIYRISPKSQNYFYDSIEILEAITKFLNRNITPYLPLRGTITTSGDLVPLSYIAGLLTSRPNSKPVGPGGENLNAEQAFKLTALPAGGVHAKVKQNPSLASAWLSLAPPLKLIDLPVVEKGNLDDSLSQYAERSDAILLVVIPATQAPEVASAKAIRIAKELGAILLVIMTNLYIFFCLTISEAAKKKKKKSKGKKKKEPLQQTDPPSIPVVELFASGEFQRVKFNNIRMSMVGANWTPNTGDKIVVQYDDVMKLDFGTHINVTHFLKTILEVRLPKLDPQGLDLLSKMFYMNPQGRITACDALKHPYYNGLQ</sequence>
<dbReference type="SUPFAM" id="SSF48557">
    <property type="entry name" value="L-aspartase-like"/>
    <property type="match status" value="1"/>
</dbReference>
<keyword evidence="5" id="KW-0585">Phenylalanine catabolism</keyword>
<evidence type="ECO:0000313" key="7">
    <source>
        <dbReference type="EMBL" id="GFP94517.1"/>
    </source>
</evidence>
<dbReference type="EMBL" id="BMAC01000354">
    <property type="protein sequence ID" value="GFP94517.1"/>
    <property type="molecule type" value="Genomic_DNA"/>
</dbReference>
<keyword evidence="8" id="KW-1185">Reference proteome</keyword>
<evidence type="ECO:0000256" key="5">
    <source>
        <dbReference type="ARBA" id="ARBA00023232"/>
    </source>
</evidence>
<dbReference type="GO" id="GO:0006559">
    <property type="term" value="P:L-phenylalanine catabolic process"/>
    <property type="evidence" value="ECO:0007669"/>
    <property type="project" value="UniProtKB-KW"/>
</dbReference>
<feature type="transmembrane region" description="Helical" evidence="6">
    <location>
        <begin position="163"/>
        <end position="186"/>
    </location>
</feature>
<dbReference type="Pfam" id="PF00221">
    <property type="entry name" value="Lyase_aromatic"/>
    <property type="match status" value="1"/>
</dbReference>
<dbReference type="SUPFAM" id="SSF56112">
    <property type="entry name" value="Protein kinase-like (PK-like)"/>
    <property type="match status" value="1"/>
</dbReference>
<dbReference type="InterPro" id="IPR024083">
    <property type="entry name" value="Fumarase/histidase_N"/>
</dbReference>
<keyword evidence="7" id="KW-0456">Lyase</keyword>
<dbReference type="PANTHER" id="PTHR10362">
    <property type="entry name" value="HISTIDINE AMMONIA-LYASE"/>
    <property type="match status" value="1"/>
</dbReference>
<dbReference type="OrthoDB" id="10051290at2759"/>
<dbReference type="InterPro" id="IPR001106">
    <property type="entry name" value="Aromatic_Lyase"/>
</dbReference>
<evidence type="ECO:0000256" key="3">
    <source>
        <dbReference type="ARBA" id="ARBA00011881"/>
    </source>
</evidence>
<dbReference type="Proteomes" id="UP000653305">
    <property type="component" value="Unassembled WGS sequence"/>
</dbReference>
<dbReference type="Gene3D" id="1.10.275.10">
    <property type="entry name" value="Fumarase/aspartase (N-terminal domain)"/>
    <property type="match status" value="1"/>
</dbReference>
<comment type="similarity">
    <text evidence="2">Belongs to the PAL/histidase family.</text>
</comment>
<evidence type="ECO:0000256" key="2">
    <source>
        <dbReference type="ARBA" id="ARBA00007238"/>
    </source>
</evidence>
<dbReference type="Gene3D" id="3.90.230.10">
    <property type="entry name" value="Creatinase/methionine aminopeptidase superfamily"/>
    <property type="match status" value="1"/>
</dbReference>
<evidence type="ECO:0000256" key="1">
    <source>
        <dbReference type="ARBA" id="ARBA00002235"/>
    </source>
</evidence>
<protein>
    <recommendedName>
        <fullName evidence="4">phenylalanine ammonia-lyase</fullName>
        <ecNumber evidence="4">4.3.1.24</ecNumber>
    </recommendedName>
</protein>
<dbReference type="GO" id="GO:0045548">
    <property type="term" value="F:phenylalanine ammonia-lyase activity"/>
    <property type="evidence" value="ECO:0007669"/>
    <property type="project" value="UniProtKB-EC"/>
</dbReference>
<comment type="function">
    <text evidence="1">This is a key enzyme of plant metabolism catalyzing the first reaction in the biosynthesis from L-phenylalanine of a wide variety of natural products based on the phenylpropane skeleton.</text>
</comment>
<dbReference type="EC" id="4.3.1.24" evidence="4"/>
<dbReference type="AlphaFoldDB" id="A0A830C1P3"/>
<comment type="subunit">
    <text evidence="3">Homotetramer.</text>
</comment>
<evidence type="ECO:0000313" key="8">
    <source>
        <dbReference type="Proteomes" id="UP000653305"/>
    </source>
</evidence>
<dbReference type="InterPro" id="IPR008948">
    <property type="entry name" value="L-Aspartase-like"/>
</dbReference>
<gene>
    <name evidence="7" type="ORF">PHJA_001596100</name>
</gene>
<evidence type="ECO:0000256" key="6">
    <source>
        <dbReference type="SAM" id="Phobius"/>
    </source>
</evidence>
<comment type="caution">
    <text evidence="7">The sequence shown here is derived from an EMBL/GenBank/DDBJ whole genome shotgun (WGS) entry which is preliminary data.</text>
</comment>
<dbReference type="Gene3D" id="1.10.510.10">
    <property type="entry name" value="Transferase(Phosphotransferase) domain 1"/>
    <property type="match status" value="1"/>
</dbReference>
<keyword evidence="6" id="KW-0472">Membrane</keyword>
<dbReference type="InterPro" id="IPR036005">
    <property type="entry name" value="Creatinase/aminopeptidase-like"/>
</dbReference>
<reference evidence="7" key="1">
    <citation type="submission" date="2020-07" db="EMBL/GenBank/DDBJ databases">
        <title>Ethylene signaling mediates host invasion by parasitic plants.</title>
        <authorList>
            <person name="Yoshida S."/>
        </authorList>
    </citation>
    <scope>NUCLEOTIDE SEQUENCE</scope>
    <source>
        <strain evidence="7">Okayama</strain>
    </source>
</reference>
<keyword evidence="6" id="KW-1133">Transmembrane helix</keyword>
<dbReference type="InterPro" id="IPR011009">
    <property type="entry name" value="Kinase-like_dom_sf"/>
</dbReference>
<keyword evidence="6" id="KW-0812">Transmembrane</keyword>
<organism evidence="7 8">
    <name type="scientific">Phtheirospermum japonicum</name>
    <dbReference type="NCBI Taxonomy" id="374723"/>
    <lineage>
        <taxon>Eukaryota</taxon>
        <taxon>Viridiplantae</taxon>
        <taxon>Streptophyta</taxon>
        <taxon>Embryophyta</taxon>
        <taxon>Tracheophyta</taxon>
        <taxon>Spermatophyta</taxon>
        <taxon>Magnoliopsida</taxon>
        <taxon>eudicotyledons</taxon>
        <taxon>Gunneridae</taxon>
        <taxon>Pentapetalae</taxon>
        <taxon>asterids</taxon>
        <taxon>lamiids</taxon>
        <taxon>Lamiales</taxon>
        <taxon>Orobanchaceae</taxon>
        <taxon>Orobanchaceae incertae sedis</taxon>
        <taxon>Phtheirospermum</taxon>
    </lineage>
</organism>
<proteinExistence type="inferred from homology"/>
<name>A0A830C1P3_9LAMI</name>